<proteinExistence type="predicted"/>
<accession>A0AAV7FCZ1</accession>
<dbReference type="AlphaFoldDB" id="A0AAV7FCZ1"/>
<evidence type="ECO:0000313" key="1">
    <source>
        <dbReference type="EMBL" id="KAG9458676.1"/>
    </source>
</evidence>
<keyword evidence="2" id="KW-1185">Reference proteome</keyword>
<comment type="caution">
    <text evidence="1">The sequence shown here is derived from an EMBL/GenBank/DDBJ whole genome shotgun (WGS) entry which is preliminary data.</text>
</comment>
<name>A0AAV7FCZ1_ARIFI</name>
<sequence length="79" mass="8928">MASKGRKDATMKKARTRSTHIFDEAAAATADDDQNIEENYAHLTGRQKRLLELRLKMNEARKANQTAMVVEKKKQEAPA</sequence>
<reference evidence="1 2" key="1">
    <citation type="submission" date="2021-07" db="EMBL/GenBank/DDBJ databases">
        <title>The Aristolochia fimbriata genome: insights into angiosperm evolution, floral development and chemical biosynthesis.</title>
        <authorList>
            <person name="Jiao Y."/>
        </authorList>
    </citation>
    <scope>NUCLEOTIDE SEQUENCE [LARGE SCALE GENOMIC DNA]</scope>
    <source>
        <strain evidence="1">IBCAS-2021</strain>
        <tissue evidence="1">Leaf</tissue>
    </source>
</reference>
<gene>
    <name evidence="1" type="ORF">H6P81_003184</name>
</gene>
<protein>
    <submittedName>
        <fullName evidence="1">Uncharacterized protein</fullName>
    </submittedName>
</protein>
<dbReference type="Proteomes" id="UP000825729">
    <property type="component" value="Unassembled WGS sequence"/>
</dbReference>
<organism evidence="1 2">
    <name type="scientific">Aristolochia fimbriata</name>
    <name type="common">White veined hardy Dutchman's pipe vine</name>
    <dbReference type="NCBI Taxonomy" id="158543"/>
    <lineage>
        <taxon>Eukaryota</taxon>
        <taxon>Viridiplantae</taxon>
        <taxon>Streptophyta</taxon>
        <taxon>Embryophyta</taxon>
        <taxon>Tracheophyta</taxon>
        <taxon>Spermatophyta</taxon>
        <taxon>Magnoliopsida</taxon>
        <taxon>Magnoliidae</taxon>
        <taxon>Piperales</taxon>
        <taxon>Aristolochiaceae</taxon>
        <taxon>Aristolochia</taxon>
    </lineage>
</organism>
<dbReference type="EMBL" id="JAINDJ010000002">
    <property type="protein sequence ID" value="KAG9458676.1"/>
    <property type="molecule type" value="Genomic_DNA"/>
</dbReference>
<evidence type="ECO:0000313" key="2">
    <source>
        <dbReference type="Proteomes" id="UP000825729"/>
    </source>
</evidence>